<evidence type="ECO:0000313" key="9">
    <source>
        <dbReference type="EMBL" id="EGG11703.1"/>
    </source>
</evidence>
<accession>F4R7Z2</accession>
<keyword evidence="10" id="KW-1185">Reference proteome</keyword>
<dbReference type="GO" id="GO:0004799">
    <property type="term" value="F:thymidylate synthase activity"/>
    <property type="evidence" value="ECO:0007669"/>
    <property type="project" value="UniProtKB-EC"/>
</dbReference>
<dbReference type="CDD" id="cd00351">
    <property type="entry name" value="TS_Pyrimidine_HMase"/>
    <property type="match status" value="1"/>
</dbReference>
<dbReference type="InParanoid" id="F4R7Z2"/>
<dbReference type="GO" id="GO:0032259">
    <property type="term" value="P:methylation"/>
    <property type="evidence" value="ECO:0007669"/>
    <property type="project" value="UniProtKB-KW"/>
</dbReference>
<evidence type="ECO:0000259" key="8">
    <source>
        <dbReference type="Pfam" id="PF00303"/>
    </source>
</evidence>
<proteinExistence type="inferred from homology"/>
<dbReference type="GO" id="GO:0005829">
    <property type="term" value="C:cytosol"/>
    <property type="evidence" value="ECO:0007669"/>
    <property type="project" value="TreeGrafter"/>
</dbReference>
<keyword evidence="4" id="KW-0808">Transferase</keyword>
<dbReference type="InterPro" id="IPR045097">
    <property type="entry name" value="Thymidate_synth/dCMP_Mease"/>
</dbReference>
<dbReference type="InterPro" id="IPR020940">
    <property type="entry name" value="Thymidylate_synthase_AS"/>
</dbReference>
<name>F4R7Z2_MELLP</name>
<dbReference type="VEuPathDB" id="FungiDB:MELLADRAFT_51590"/>
<evidence type="ECO:0000256" key="2">
    <source>
        <dbReference type="ARBA" id="ARBA00011947"/>
    </source>
</evidence>
<dbReference type="FunFam" id="3.30.572.10:FF:000013">
    <property type="entry name" value="Thymidylate synthase"/>
    <property type="match status" value="1"/>
</dbReference>
<evidence type="ECO:0000256" key="3">
    <source>
        <dbReference type="ARBA" id="ARBA00022603"/>
    </source>
</evidence>
<gene>
    <name evidence="9" type="ORF">MELLADRAFT_51590</name>
</gene>
<evidence type="ECO:0000256" key="1">
    <source>
        <dbReference type="ARBA" id="ARBA00004992"/>
    </source>
</evidence>
<sequence>MASTNKPHEEHQYLDLVRRVIDQGQHRPDRTGTGTRSLFAPPQLRFTLTDSTLPLLTTKKVFTKAIIHELLWFIKGSTSSLDLSSKGVNIWNGNGSKKYLESIGLDQRSEGDLGPIYGFQWRHFGARYKTFQDDYTDQGIDQLKECIEKIKSNPTDRRIILTAWNPSDLSKMALPPCHMFCQFYVTLADDQNPKPRLSCILYQRSADIGLGLPFNIASYALLVHMISQVTSTEPYELIIQLGDAHLYNDHLGPIQTQLDRQPRPFPKIKLREQVHDIDGFVYEDFQISEYDPHPKIEMAMSV</sequence>
<dbReference type="SUPFAM" id="SSF55831">
    <property type="entry name" value="Thymidylate synthase/dCMP hydroxymethylase"/>
    <property type="match status" value="1"/>
</dbReference>
<dbReference type="PANTHER" id="PTHR11548">
    <property type="entry name" value="THYMIDYLATE SYNTHASE 1"/>
    <property type="match status" value="1"/>
</dbReference>
<comment type="catalytic activity">
    <reaction evidence="6">
        <text>dUMP + (6R)-5,10-methylene-5,6,7,8-tetrahydrofolate = 7,8-dihydrofolate + dTMP</text>
        <dbReference type="Rhea" id="RHEA:12104"/>
        <dbReference type="ChEBI" id="CHEBI:15636"/>
        <dbReference type="ChEBI" id="CHEBI:57451"/>
        <dbReference type="ChEBI" id="CHEBI:63528"/>
        <dbReference type="ChEBI" id="CHEBI:246422"/>
        <dbReference type="EC" id="2.1.1.45"/>
    </reaction>
</comment>
<comment type="pathway">
    <text evidence="1">Pyrimidine metabolism; dTTP biosynthesis.</text>
</comment>
<dbReference type="STRING" id="747676.F4R7Z2"/>
<dbReference type="eggNOG" id="KOG0673">
    <property type="taxonomic scope" value="Eukaryota"/>
</dbReference>
<dbReference type="PRINTS" id="PR00108">
    <property type="entry name" value="THYMDSNTHASE"/>
</dbReference>
<feature type="active site" evidence="7">
    <location>
        <position position="177"/>
    </location>
</feature>
<reference evidence="10" key="1">
    <citation type="journal article" date="2011" name="Proc. Natl. Acad. Sci. U.S.A.">
        <title>Obligate biotrophy features unraveled by the genomic analysis of rust fungi.</title>
        <authorList>
            <person name="Duplessis S."/>
            <person name="Cuomo C.A."/>
            <person name="Lin Y.-C."/>
            <person name="Aerts A."/>
            <person name="Tisserant E."/>
            <person name="Veneault-Fourrey C."/>
            <person name="Joly D.L."/>
            <person name="Hacquard S."/>
            <person name="Amselem J."/>
            <person name="Cantarel B.L."/>
            <person name="Chiu R."/>
            <person name="Coutinho P.M."/>
            <person name="Feau N."/>
            <person name="Field M."/>
            <person name="Frey P."/>
            <person name="Gelhaye E."/>
            <person name="Goldberg J."/>
            <person name="Grabherr M.G."/>
            <person name="Kodira C.D."/>
            <person name="Kohler A."/>
            <person name="Kuees U."/>
            <person name="Lindquist E.A."/>
            <person name="Lucas S.M."/>
            <person name="Mago R."/>
            <person name="Mauceli E."/>
            <person name="Morin E."/>
            <person name="Murat C."/>
            <person name="Pangilinan J.L."/>
            <person name="Park R."/>
            <person name="Pearson M."/>
            <person name="Quesneville H."/>
            <person name="Rouhier N."/>
            <person name="Sakthikumar S."/>
            <person name="Salamov A.A."/>
            <person name="Schmutz J."/>
            <person name="Selles B."/>
            <person name="Shapiro H."/>
            <person name="Tanguay P."/>
            <person name="Tuskan G.A."/>
            <person name="Henrissat B."/>
            <person name="Van de Peer Y."/>
            <person name="Rouze P."/>
            <person name="Ellis J.G."/>
            <person name="Dodds P.N."/>
            <person name="Schein J.E."/>
            <person name="Zhong S."/>
            <person name="Hamelin R.C."/>
            <person name="Grigoriev I.V."/>
            <person name="Szabo L.J."/>
            <person name="Martin F."/>
        </authorList>
    </citation>
    <scope>NUCLEOTIDE SEQUENCE [LARGE SCALE GENOMIC DNA]</scope>
    <source>
        <strain evidence="10">98AG31 / pathotype 3-4-7</strain>
    </source>
</reference>
<evidence type="ECO:0000256" key="4">
    <source>
        <dbReference type="ARBA" id="ARBA00022679"/>
    </source>
</evidence>
<dbReference type="GO" id="GO:0006235">
    <property type="term" value="P:dTTP biosynthetic process"/>
    <property type="evidence" value="ECO:0007669"/>
    <property type="project" value="UniProtKB-UniPathway"/>
</dbReference>
<dbReference type="UniPathway" id="UPA00575"/>
<dbReference type="PROSITE" id="PS00091">
    <property type="entry name" value="THYMIDYLATE_SYNTHASE"/>
    <property type="match status" value="1"/>
</dbReference>
<dbReference type="AlphaFoldDB" id="F4R7Z2"/>
<evidence type="ECO:0000256" key="5">
    <source>
        <dbReference type="ARBA" id="ARBA00022727"/>
    </source>
</evidence>
<dbReference type="KEGG" id="mlr:MELLADRAFT_51590"/>
<keyword evidence="5" id="KW-0545">Nucleotide biosynthesis</keyword>
<keyword evidence="3" id="KW-0489">Methyltransferase</keyword>
<dbReference type="PANTHER" id="PTHR11548:SF2">
    <property type="entry name" value="THYMIDYLATE SYNTHASE"/>
    <property type="match status" value="1"/>
</dbReference>
<dbReference type="InterPro" id="IPR000398">
    <property type="entry name" value="Thymidylate_synthase"/>
</dbReference>
<evidence type="ECO:0000256" key="7">
    <source>
        <dbReference type="PROSITE-ProRule" id="PRU10016"/>
    </source>
</evidence>
<dbReference type="InterPro" id="IPR036926">
    <property type="entry name" value="Thymidate_synth/dCMP_Mease_sf"/>
</dbReference>
<dbReference type="NCBIfam" id="TIGR03284">
    <property type="entry name" value="thym_sym"/>
    <property type="match status" value="1"/>
</dbReference>
<evidence type="ECO:0000256" key="6">
    <source>
        <dbReference type="ARBA" id="ARBA00047344"/>
    </source>
</evidence>
<evidence type="ECO:0000313" key="10">
    <source>
        <dbReference type="Proteomes" id="UP000001072"/>
    </source>
</evidence>
<feature type="domain" description="Thymidylate synthase/dCMP hydroxymethylase" evidence="8">
    <location>
        <begin position="11"/>
        <end position="302"/>
    </location>
</feature>
<dbReference type="HAMAP" id="MF_00008">
    <property type="entry name" value="Thymidy_synth_bact"/>
    <property type="match status" value="1"/>
</dbReference>
<organism evidence="10">
    <name type="scientific">Melampsora larici-populina (strain 98AG31 / pathotype 3-4-7)</name>
    <name type="common">Poplar leaf rust fungus</name>
    <dbReference type="NCBI Taxonomy" id="747676"/>
    <lineage>
        <taxon>Eukaryota</taxon>
        <taxon>Fungi</taxon>
        <taxon>Dikarya</taxon>
        <taxon>Basidiomycota</taxon>
        <taxon>Pucciniomycotina</taxon>
        <taxon>Pucciniomycetes</taxon>
        <taxon>Pucciniales</taxon>
        <taxon>Melampsoraceae</taxon>
        <taxon>Melampsora</taxon>
    </lineage>
</organism>
<dbReference type="GO" id="GO:0005739">
    <property type="term" value="C:mitochondrion"/>
    <property type="evidence" value="ECO:0007669"/>
    <property type="project" value="TreeGrafter"/>
</dbReference>
<dbReference type="GeneID" id="18928790"/>
<dbReference type="Pfam" id="PF00303">
    <property type="entry name" value="Thymidylat_synt"/>
    <property type="match status" value="1"/>
</dbReference>
<dbReference type="RefSeq" id="XP_007405338.1">
    <property type="nucleotide sequence ID" value="XM_007405276.1"/>
</dbReference>
<dbReference type="Gene3D" id="3.30.572.10">
    <property type="entry name" value="Thymidylate synthase/dCMP hydroxymethylase domain"/>
    <property type="match status" value="1"/>
</dbReference>
<protein>
    <recommendedName>
        <fullName evidence="2">thymidylate synthase</fullName>
        <ecNumber evidence="2">2.1.1.45</ecNumber>
    </recommendedName>
</protein>
<dbReference type="HOGENOM" id="CLU_021669_0_2_1"/>
<dbReference type="EC" id="2.1.1.45" evidence="2"/>
<dbReference type="EMBL" id="GL883092">
    <property type="protein sequence ID" value="EGG11703.1"/>
    <property type="molecule type" value="Genomic_DNA"/>
</dbReference>
<dbReference type="InterPro" id="IPR023451">
    <property type="entry name" value="Thymidate_synth/dCMP_Mease_dom"/>
</dbReference>
<dbReference type="GO" id="GO:0006231">
    <property type="term" value="P:dTMP biosynthetic process"/>
    <property type="evidence" value="ECO:0007669"/>
    <property type="project" value="InterPro"/>
</dbReference>
<dbReference type="Proteomes" id="UP000001072">
    <property type="component" value="Unassembled WGS sequence"/>
</dbReference>
<dbReference type="OrthoDB" id="766at2759"/>